<sequence length="567" mass="60741">MRPLMTPLLAVTATLVRFELRRYLVGGLLWMPASILPLAGGLILQRLFDDLGTGGAPLLLCAAFVGVELVRGLTIVIAWTYGDYWWSAAAALLRANVLRSILTGRGRARHSPGEGLARLRDDVGDVVNFVDESVPLAGAVLFGAAALTIMASVDPAVTLVLVIPAIAIGVLSRLLNRTIRRLHRRSRTLGAAVTGHLGEIFGAVLAIKTAGAEEAALERLRRHNRLRREAAVKDRLATDLLGAATGATVEISIGLVLLLAAPAMHRGDFTVGDLALFTTYVGWLTALPRTIGGILSRMPQAAVSVERLTQMTGPGEDLSRDTGVWFRRDHPVPARPVHDDPLEVLQARGLTVGYGLHGVDLEIERGSFTVITGAVGSGKTTLVRALLGLEPADAGTIRWNGRPVADPGGFLVPDRVAYVGQAPRLFSASLRENLLLGRPADRLERAVRLAAFDRDLAGMPAGLDTVVGPRGVRLSGGQAQRVTVARALVRSPDLLVVDDLSSALDVETERRLWEGITGVCTLLVVSHRPAVLARADQIIVLDRGRVAGRGRLEELLETCPEMRRLWS</sequence>
<evidence type="ECO:0000256" key="3">
    <source>
        <dbReference type="ARBA" id="ARBA00022741"/>
    </source>
</evidence>
<dbReference type="PROSITE" id="PS50929">
    <property type="entry name" value="ABC_TM1F"/>
    <property type="match status" value="1"/>
</dbReference>
<feature type="domain" description="ABC transmembrane type-1" evidence="9">
    <location>
        <begin position="33"/>
        <end position="300"/>
    </location>
</feature>
<feature type="transmembrane region" description="Helical" evidence="7">
    <location>
        <begin position="157"/>
        <end position="175"/>
    </location>
</feature>
<dbReference type="Proteomes" id="UP000616724">
    <property type="component" value="Unassembled WGS sequence"/>
</dbReference>
<feature type="transmembrane region" description="Helical" evidence="7">
    <location>
        <begin position="56"/>
        <end position="78"/>
    </location>
</feature>
<dbReference type="InterPro" id="IPR003593">
    <property type="entry name" value="AAA+_ATPase"/>
</dbReference>
<dbReference type="InterPro" id="IPR027417">
    <property type="entry name" value="P-loop_NTPase"/>
</dbReference>
<keyword evidence="3" id="KW-0547">Nucleotide-binding</keyword>
<dbReference type="SUPFAM" id="SSF90123">
    <property type="entry name" value="ABC transporter transmembrane region"/>
    <property type="match status" value="1"/>
</dbReference>
<dbReference type="InterPro" id="IPR003439">
    <property type="entry name" value="ABC_transporter-like_ATP-bd"/>
</dbReference>
<dbReference type="InterPro" id="IPR017871">
    <property type="entry name" value="ABC_transporter-like_CS"/>
</dbReference>
<evidence type="ECO:0000256" key="1">
    <source>
        <dbReference type="ARBA" id="ARBA00004651"/>
    </source>
</evidence>
<accession>A0A8J3W9L6</accession>
<reference evidence="10 11" key="1">
    <citation type="submission" date="2021-01" db="EMBL/GenBank/DDBJ databases">
        <title>Whole genome shotgun sequence of Planobispora longispora NBRC 13918.</title>
        <authorList>
            <person name="Komaki H."/>
            <person name="Tamura T."/>
        </authorList>
    </citation>
    <scope>NUCLEOTIDE SEQUENCE [LARGE SCALE GENOMIC DNA]</scope>
    <source>
        <strain evidence="10 11">NBRC 13918</strain>
    </source>
</reference>
<evidence type="ECO:0000313" key="11">
    <source>
        <dbReference type="Proteomes" id="UP000616724"/>
    </source>
</evidence>
<protein>
    <submittedName>
        <fullName evidence="10">HlyB/MsbA family ABC transporter</fullName>
    </submittedName>
</protein>
<dbReference type="InterPro" id="IPR039421">
    <property type="entry name" value="Type_1_exporter"/>
</dbReference>
<comment type="caution">
    <text evidence="10">The sequence shown here is derived from an EMBL/GenBank/DDBJ whole genome shotgun (WGS) entry which is preliminary data.</text>
</comment>
<keyword evidence="6 7" id="KW-0472">Membrane</keyword>
<dbReference type="Gene3D" id="1.20.1560.10">
    <property type="entry name" value="ABC transporter type 1, transmembrane domain"/>
    <property type="match status" value="1"/>
</dbReference>
<dbReference type="AlphaFoldDB" id="A0A8J3W9L6"/>
<dbReference type="RefSeq" id="WP_203894404.1">
    <property type="nucleotide sequence ID" value="NZ_BOOH01000053.1"/>
</dbReference>
<proteinExistence type="predicted"/>
<dbReference type="EMBL" id="BOOH01000053">
    <property type="protein sequence ID" value="GIH79951.1"/>
    <property type="molecule type" value="Genomic_DNA"/>
</dbReference>
<dbReference type="Gene3D" id="3.40.50.300">
    <property type="entry name" value="P-loop containing nucleotide triphosphate hydrolases"/>
    <property type="match status" value="1"/>
</dbReference>
<feature type="transmembrane region" description="Helical" evidence="7">
    <location>
        <begin position="134"/>
        <end position="151"/>
    </location>
</feature>
<dbReference type="InterPro" id="IPR011527">
    <property type="entry name" value="ABC1_TM_dom"/>
</dbReference>
<dbReference type="SUPFAM" id="SSF52540">
    <property type="entry name" value="P-loop containing nucleoside triphosphate hydrolases"/>
    <property type="match status" value="1"/>
</dbReference>
<dbReference type="GO" id="GO:0140359">
    <property type="term" value="F:ABC-type transporter activity"/>
    <property type="evidence" value="ECO:0007669"/>
    <property type="project" value="InterPro"/>
</dbReference>
<gene>
    <name evidence="10" type="ORF">Plo01_63800</name>
</gene>
<dbReference type="CDD" id="cd07346">
    <property type="entry name" value="ABC_6TM_exporters"/>
    <property type="match status" value="1"/>
</dbReference>
<comment type="subcellular location">
    <subcellularLocation>
        <location evidence="1">Cell membrane</location>
        <topology evidence="1">Multi-pass membrane protein</topology>
    </subcellularLocation>
</comment>
<evidence type="ECO:0000256" key="6">
    <source>
        <dbReference type="ARBA" id="ARBA00023136"/>
    </source>
</evidence>
<organism evidence="10 11">
    <name type="scientific">Planobispora longispora</name>
    <dbReference type="NCBI Taxonomy" id="28887"/>
    <lineage>
        <taxon>Bacteria</taxon>
        <taxon>Bacillati</taxon>
        <taxon>Actinomycetota</taxon>
        <taxon>Actinomycetes</taxon>
        <taxon>Streptosporangiales</taxon>
        <taxon>Streptosporangiaceae</taxon>
        <taxon>Planobispora</taxon>
    </lineage>
</organism>
<dbReference type="InterPro" id="IPR036640">
    <property type="entry name" value="ABC1_TM_sf"/>
</dbReference>
<dbReference type="GO" id="GO:0016887">
    <property type="term" value="F:ATP hydrolysis activity"/>
    <property type="evidence" value="ECO:0007669"/>
    <property type="project" value="InterPro"/>
</dbReference>
<keyword evidence="4" id="KW-0067">ATP-binding</keyword>
<feature type="domain" description="ABC transporter" evidence="8">
    <location>
        <begin position="337"/>
        <end position="565"/>
    </location>
</feature>
<dbReference type="PANTHER" id="PTHR24221:SF423">
    <property type="entry name" value="ABC TRANSPORTER"/>
    <property type="match status" value="1"/>
</dbReference>
<keyword evidence="5 7" id="KW-1133">Transmembrane helix</keyword>
<evidence type="ECO:0000259" key="9">
    <source>
        <dbReference type="PROSITE" id="PS50929"/>
    </source>
</evidence>
<dbReference type="PROSITE" id="PS00211">
    <property type="entry name" value="ABC_TRANSPORTER_1"/>
    <property type="match status" value="1"/>
</dbReference>
<name>A0A8J3W9L6_9ACTN</name>
<keyword evidence="2 7" id="KW-0812">Transmembrane</keyword>
<keyword evidence="11" id="KW-1185">Reference proteome</keyword>
<feature type="transmembrane region" description="Helical" evidence="7">
    <location>
        <begin position="240"/>
        <end position="263"/>
    </location>
</feature>
<dbReference type="PANTHER" id="PTHR24221">
    <property type="entry name" value="ATP-BINDING CASSETTE SUB-FAMILY B"/>
    <property type="match status" value="1"/>
</dbReference>
<dbReference type="Pfam" id="PF00005">
    <property type="entry name" value="ABC_tran"/>
    <property type="match status" value="1"/>
</dbReference>
<evidence type="ECO:0000256" key="5">
    <source>
        <dbReference type="ARBA" id="ARBA00022989"/>
    </source>
</evidence>
<evidence type="ECO:0000313" key="10">
    <source>
        <dbReference type="EMBL" id="GIH79951.1"/>
    </source>
</evidence>
<dbReference type="PROSITE" id="PS50893">
    <property type="entry name" value="ABC_TRANSPORTER_2"/>
    <property type="match status" value="1"/>
</dbReference>
<feature type="transmembrane region" description="Helical" evidence="7">
    <location>
        <begin position="27"/>
        <end position="44"/>
    </location>
</feature>
<dbReference type="SMART" id="SM00382">
    <property type="entry name" value="AAA"/>
    <property type="match status" value="1"/>
</dbReference>
<dbReference type="GO" id="GO:0005524">
    <property type="term" value="F:ATP binding"/>
    <property type="evidence" value="ECO:0007669"/>
    <property type="project" value="UniProtKB-KW"/>
</dbReference>
<evidence type="ECO:0000256" key="2">
    <source>
        <dbReference type="ARBA" id="ARBA00022692"/>
    </source>
</evidence>
<evidence type="ECO:0000256" key="4">
    <source>
        <dbReference type="ARBA" id="ARBA00022840"/>
    </source>
</evidence>
<dbReference type="GO" id="GO:0005886">
    <property type="term" value="C:plasma membrane"/>
    <property type="evidence" value="ECO:0007669"/>
    <property type="project" value="UniProtKB-SubCell"/>
</dbReference>
<dbReference type="Pfam" id="PF00664">
    <property type="entry name" value="ABC_membrane"/>
    <property type="match status" value="1"/>
</dbReference>
<evidence type="ECO:0000259" key="8">
    <source>
        <dbReference type="PROSITE" id="PS50893"/>
    </source>
</evidence>
<evidence type="ECO:0000256" key="7">
    <source>
        <dbReference type="SAM" id="Phobius"/>
    </source>
</evidence>